<gene>
    <name evidence="1" type="ORF">ACFQMF_01565</name>
</gene>
<comment type="caution">
    <text evidence="1">The sequence shown here is derived from an EMBL/GenBank/DDBJ whole genome shotgun (WGS) entry which is preliminary data.</text>
</comment>
<evidence type="ECO:0000313" key="2">
    <source>
        <dbReference type="Proteomes" id="UP001596545"/>
    </source>
</evidence>
<sequence length="50" mass="5608">MGVYTADIADLFEMGENDTPREPLGTRLRGRASDVDVDPVDAVREMREQI</sequence>
<proteinExistence type="predicted"/>
<dbReference type="Proteomes" id="UP001596545">
    <property type="component" value="Unassembled WGS sequence"/>
</dbReference>
<reference evidence="1 2" key="1">
    <citation type="journal article" date="2019" name="Int. J. Syst. Evol. Microbiol.">
        <title>The Global Catalogue of Microorganisms (GCM) 10K type strain sequencing project: providing services to taxonomists for standard genome sequencing and annotation.</title>
        <authorList>
            <consortium name="The Broad Institute Genomics Platform"/>
            <consortium name="The Broad Institute Genome Sequencing Center for Infectious Disease"/>
            <person name="Wu L."/>
            <person name="Ma J."/>
        </authorList>
    </citation>
    <scope>NUCLEOTIDE SEQUENCE [LARGE SCALE GENOMIC DNA]</scope>
    <source>
        <strain evidence="1 2">CGMCC 1.12554</strain>
    </source>
</reference>
<protein>
    <submittedName>
        <fullName evidence="1">Uncharacterized protein</fullName>
    </submittedName>
</protein>
<organism evidence="1 2">
    <name type="scientific">Halorubrum rutilum</name>
    <dbReference type="NCBI Taxonomy" id="1364933"/>
    <lineage>
        <taxon>Archaea</taxon>
        <taxon>Methanobacteriati</taxon>
        <taxon>Methanobacteriota</taxon>
        <taxon>Stenosarchaea group</taxon>
        <taxon>Halobacteria</taxon>
        <taxon>Halobacteriales</taxon>
        <taxon>Haloferacaceae</taxon>
        <taxon>Halorubrum</taxon>
    </lineage>
</organism>
<name>A0ABD6AG72_9EURY</name>
<dbReference type="EMBL" id="JBHTBL010000001">
    <property type="protein sequence ID" value="MFC7323259.1"/>
    <property type="molecule type" value="Genomic_DNA"/>
</dbReference>
<keyword evidence="2" id="KW-1185">Reference proteome</keyword>
<evidence type="ECO:0000313" key="1">
    <source>
        <dbReference type="EMBL" id="MFC7323259.1"/>
    </source>
</evidence>
<dbReference type="AlphaFoldDB" id="A0ABD6AG72"/>
<dbReference type="RefSeq" id="WP_256407359.1">
    <property type="nucleotide sequence ID" value="NZ_JANHDN010000001.1"/>
</dbReference>
<accession>A0ABD6AG72</accession>